<evidence type="ECO:0000313" key="1">
    <source>
        <dbReference type="EMBL" id="SVE16711.1"/>
    </source>
</evidence>
<feature type="non-terminal residue" evidence="1">
    <location>
        <position position="91"/>
    </location>
</feature>
<dbReference type="EMBL" id="UINC01198651">
    <property type="protein sequence ID" value="SVE16711.1"/>
    <property type="molecule type" value="Genomic_DNA"/>
</dbReference>
<organism evidence="1">
    <name type="scientific">marine metagenome</name>
    <dbReference type="NCBI Taxonomy" id="408172"/>
    <lineage>
        <taxon>unclassified sequences</taxon>
        <taxon>metagenomes</taxon>
        <taxon>ecological metagenomes</taxon>
    </lineage>
</organism>
<proteinExistence type="predicted"/>
<sequence length="91" mass="10220">MKILQSFAVVLLLLGTCVFIDVPGAFAKGEHYRRLAANLLVLQGDLRQLIDHSTSVKPVKHLQSLHGRIEEKLGMLELLVRYANQENLLKS</sequence>
<accession>A0A383BA43</accession>
<name>A0A383BA43_9ZZZZ</name>
<gene>
    <name evidence="1" type="ORF">METZ01_LOCUS469565</name>
</gene>
<dbReference type="AlphaFoldDB" id="A0A383BA43"/>
<protein>
    <submittedName>
        <fullName evidence="1">Uncharacterized protein</fullName>
    </submittedName>
</protein>
<reference evidence="1" key="1">
    <citation type="submission" date="2018-05" db="EMBL/GenBank/DDBJ databases">
        <authorList>
            <person name="Lanie J.A."/>
            <person name="Ng W.-L."/>
            <person name="Kazmierczak K.M."/>
            <person name="Andrzejewski T.M."/>
            <person name="Davidsen T.M."/>
            <person name="Wayne K.J."/>
            <person name="Tettelin H."/>
            <person name="Glass J.I."/>
            <person name="Rusch D."/>
            <person name="Podicherti R."/>
            <person name="Tsui H.-C.T."/>
            <person name="Winkler M.E."/>
        </authorList>
    </citation>
    <scope>NUCLEOTIDE SEQUENCE</scope>
</reference>